<sequence length="96" mass="10598">MARGEMLTVFSYDIGANRKRRKAAAILEEAASRVQKSVFETRMSRNRAQAVAQRVAALLDPGDSLRVYVLGADGETSSRVYGDAVPLEPEGDHWLF</sequence>
<gene>
    <name evidence="9 10" type="primary">cas2</name>
    <name evidence="10" type="ORF">FBT96_13230</name>
</gene>
<dbReference type="HAMAP" id="MF_01471">
    <property type="entry name" value="Cas2"/>
    <property type="match status" value="1"/>
</dbReference>
<dbReference type="EMBL" id="SWJZ01000056">
    <property type="protein sequence ID" value="TKD17670.1"/>
    <property type="molecule type" value="Genomic_DNA"/>
</dbReference>
<evidence type="ECO:0000256" key="5">
    <source>
        <dbReference type="ARBA" id="ARBA00022759"/>
    </source>
</evidence>
<dbReference type="GO" id="GO:0016787">
    <property type="term" value="F:hydrolase activity"/>
    <property type="evidence" value="ECO:0007669"/>
    <property type="project" value="UniProtKB-KW"/>
</dbReference>
<dbReference type="GO" id="GO:0043571">
    <property type="term" value="P:maintenance of CRISPR repeat elements"/>
    <property type="evidence" value="ECO:0007669"/>
    <property type="project" value="UniProtKB-UniRule"/>
</dbReference>
<protein>
    <recommendedName>
        <fullName evidence="9">CRISPR-associated endoribonuclease Cas2</fullName>
        <ecNumber evidence="9">3.1.-.-</ecNumber>
    </recommendedName>
</protein>
<evidence type="ECO:0000313" key="10">
    <source>
        <dbReference type="EMBL" id="TKD17670.1"/>
    </source>
</evidence>
<feature type="binding site" evidence="9">
    <location>
        <position position="13"/>
    </location>
    <ligand>
        <name>Mg(2+)</name>
        <dbReference type="ChEBI" id="CHEBI:18420"/>
        <note>catalytic</note>
    </ligand>
</feature>
<keyword evidence="3 9" id="KW-0540">Nuclease</keyword>
<dbReference type="SUPFAM" id="SSF143430">
    <property type="entry name" value="TTP0101/SSO1404-like"/>
    <property type="match status" value="1"/>
</dbReference>
<evidence type="ECO:0000256" key="3">
    <source>
        <dbReference type="ARBA" id="ARBA00022722"/>
    </source>
</evidence>
<keyword evidence="4 9" id="KW-0479">Metal-binding</keyword>
<dbReference type="PANTHER" id="PTHR34405:SF3">
    <property type="entry name" value="CRISPR-ASSOCIATED ENDORIBONUCLEASE CAS2 3"/>
    <property type="match status" value="1"/>
</dbReference>
<keyword evidence="6 9" id="KW-0378">Hydrolase</keyword>
<dbReference type="Pfam" id="PF09827">
    <property type="entry name" value="CRISPR_Cas2"/>
    <property type="match status" value="1"/>
</dbReference>
<comment type="subunit">
    <text evidence="9">Homodimer, forms a heterotetramer with a Cas1 homodimer.</text>
</comment>
<reference evidence="10 11" key="1">
    <citation type="submission" date="2019-04" db="EMBL/GenBank/DDBJ databases">
        <title>Draft Whole-Genome sequence of the purple photosynthetic bacterium Rhodobacter capsulatus SP108 with an indigenous class A beta-lactamase.</title>
        <authorList>
            <person name="Robertson S."/>
            <person name="Meyer T.E."/>
            <person name="Kyndt J.A."/>
        </authorList>
    </citation>
    <scope>NUCLEOTIDE SEQUENCE [LARGE SCALE GENOMIC DNA]</scope>
    <source>
        <strain evidence="10 11">SP108</strain>
    </source>
</reference>
<dbReference type="PANTHER" id="PTHR34405">
    <property type="entry name" value="CRISPR-ASSOCIATED ENDORIBONUCLEASE CAS2"/>
    <property type="match status" value="1"/>
</dbReference>
<dbReference type="Proteomes" id="UP000310597">
    <property type="component" value="Unassembled WGS sequence"/>
</dbReference>
<dbReference type="NCBIfam" id="TIGR01573">
    <property type="entry name" value="cas2"/>
    <property type="match status" value="1"/>
</dbReference>
<dbReference type="CDD" id="cd09725">
    <property type="entry name" value="Cas2_I_II_III"/>
    <property type="match status" value="1"/>
</dbReference>
<dbReference type="GO" id="GO:0051607">
    <property type="term" value="P:defense response to virus"/>
    <property type="evidence" value="ECO:0007669"/>
    <property type="project" value="UniProtKB-UniRule"/>
</dbReference>
<keyword evidence="8 9" id="KW-0051">Antiviral defense</keyword>
<comment type="function">
    <text evidence="9">CRISPR (clustered regularly interspaced short palindromic repeat), is an adaptive immune system that provides protection against mobile genetic elements (viruses, transposable elements and conjugative plasmids). CRISPR clusters contain sequences complementary to antecedent mobile elements and target invading nucleic acids. CRISPR clusters are transcribed and processed into CRISPR RNA (crRNA). Functions as a ssRNA-specific endoribonuclease. Involved in the integration of spacer DNA into the CRISPR cassette.</text>
</comment>
<evidence type="ECO:0000256" key="7">
    <source>
        <dbReference type="ARBA" id="ARBA00022842"/>
    </source>
</evidence>
<name>A0A4U1JNY8_RHOCA</name>
<evidence type="ECO:0000256" key="9">
    <source>
        <dbReference type="HAMAP-Rule" id="MF_01471"/>
    </source>
</evidence>
<evidence type="ECO:0000313" key="11">
    <source>
        <dbReference type="Proteomes" id="UP000310597"/>
    </source>
</evidence>
<comment type="caution">
    <text evidence="10">The sequence shown here is derived from an EMBL/GenBank/DDBJ whole genome shotgun (WGS) entry which is preliminary data.</text>
</comment>
<accession>A0A4U1JNY8</accession>
<evidence type="ECO:0000256" key="4">
    <source>
        <dbReference type="ARBA" id="ARBA00022723"/>
    </source>
</evidence>
<evidence type="ECO:0000256" key="2">
    <source>
        <dbReference type="ARBA" id="ARBA00009959"/>
    </source>
</evidence>
<proteinExistence type="inferred from homology"/>
<keyword evidence="7 9" id="KW-0460">Magnesium</keyword>
<dbReference type="InterPro" id="IPR021127">
    <property type="entry name" value="CRISPR_associated_Cas2"/>
</dbReference>
<dbReference type="Gene3D" id="3.30.70.240">
    <property type="match status" value="1"/>
</dbReference>
<keyword evidence="5 9" id="KW-0255">Endonuclease</keyword>
<dbReference type="EC" id="3.1.-.-" evidence="9"/>
<evidence type="ECO:0000256" key="1">
    <source>
        <dbReference type="ARBA" id="ARBA00001946"/>
    </source>
</evidence>
<comment type="cofactor">
    <cofactor evidence="1 9">
        <name>Mg(2+)</name>
        <dbReference type="ChEBI" id="CHEBI:18420"/>
    </cofactor>
</comment>
<comment type="similarity">
    <text evidence="2 9">Belongs to the CRISPR-associated endoribonuclease Cas2 protein family.</text>
</comment>
<evidence type="ECO:0000256" key="8">
    <source>
        <dbReference type="ARBA" id="ARBA00023118"/>
    </source>
</evidence>
<dbReference type="OrthoDB" id="9798176at2"/>
<organism evidence="10 11">
    <name type="scientific">Rhodobacter capsulatus</name>
    <name type="common">Rhodopseudomonas capsulata</name>
    <dbReference type="NCBI Taxonomy" id="1061"/>
    <lineage>
        <taxon>Bacteria</taxon>
        <taxon>Pseudomonadati</taxon>
        <taxon>Pseudomonadota</taxon>
        <taxon>Alphaproteobacteria</taxon>
        <taxon>Rhodobacterales</taxon>
        <taxon>Rhodobacter group</taxon>
        <taxon>Rhodobacter</taxon>
    </lineage>
</organism>
<dbReference type="RefSeq" id="WP_136907413.1">
    <property type="nucleotide sequence ID" value="NZ_SWJZ01000056.1"/>
</dbReference>
<dbReference type="GO" id="GO:0004521">
    <property type="term" value="F:RNA endonuclease activity"/>
    <property type="evidence" value="ECO:0007669"/>
    <property type="project" value="InterPro"/>
</dbReference>
<dbReference type="AlphaFoldDB" id="A0A4U1JNY8"/>
<dbReference type="GO" id="GO:0046872">
    <property type="term" value="F:metal ion binding"/>
    <property type="evidence" value="ECO:0007669"/>
    <property type="project" value="UniProtKB-UniRule"/>
</dbReference>
<dbReference type="InterPro" id="IPR019199">
    <property type="entry name" value="Virulence_VapD/CRISPR_Cas2"/>
</dbReference>
<evidence type="ECO:0000256" key="6">
    <source>
        <dbReference type="ARBA" id="ARBA00022801"/>
    </source>
</evidence>